<evidence type="ECO:0000313" key="1">
    <source>
        <dbReference type="EMBL" id="MDF2952950.1"/>
    </source>
</evidence>
<sequence>MGSKNKKRFWKKVENYFTAITFAEAGEWDFALKTLESPKNILVICPRRKLSEKSIKYLESLCERTKAGLLFIGRCESQIEVIREVFQNKSIPINYLSLFNFSEKDLLKIIEEYNIQLVFVESLEVLGKIAALRTKEPIHFIEEVLEKVHCPLILLEQT</sequence>
<dbReference type="AlphaFoldDB" id="A0AAE3P3E2"/>
<name>A0AAE3P3E2_9BACT</name>
<reference evidence="1" key="1">
    <citation type="submission" date="2022-11" db="EMBL/GenBank/DDBJ databases">
        <title>Candidatus Alkanophaga archaea from heated hydrothermal vent sediment oxidize petroleum alkanes.</title>
        <authorList>
            <person name="Zehnle H."/>
            <person name="Laso-Perez R."/>
            <person name="Lipp J."/>
            <person name="Teske A."/>
            <person name="Wegener G."/>
        </authorList>
    </citation>
    <scope>NUCLEOTIDE SEQUENCE</scope>
    <source>
        <strain evidence="1">MCA70</strain>
    </source>
</reference>
<comment type="caution">
    <text evidence="1">The sequence shown here is derived from an EMBL/GenBank/DDBJ whole genome shotgun (WGS) entry which is preliminary data.</text>
</comment>
<organism evidence="1 2">
    <name type="scientific">Candidatus Thermodesulfobacterium syntrophicum</name>
    <dbReference type="NCBI Taxonomy" id="3060442"/>
    <lineage>
        <taxon>Bacteria</taxon>
        <taxon>Pseudomonadati</taxon>
        <taxon>Thermodesulfobacteriota</taxon>
        <taxon>Thermodesulfobacteria</taxon>
        <taxon>Thermodesulfobacteriales</taxon>
        <taxon>Thermodesulfobacteriaceae</taxon>
        <taxon>Thermodesulfobacterium</taxon>
    </lineage>
</organism>
<accession>A0AAE3P3E2</accession>
<gene>
    <name evidence="1" type="ORF">OD816_000195</name>
</gene>
<evidence type="ECO:0000313" key="2">
    <source>
        <dbReference type="Proteomes" id="UP001144110"/>
    </source>
</evidence>
<dbReference type="Proteomes" id="UP001144110">
    <property type="component" value="Unassembled WGS sequence"/>
</dbReference>
<dbReference type="EMBL" id="JAPHEG010000001">
    <property type="protein sequence ID" value="MDF2952950.1"/>
    <property type="molecule type" value="Genomic_DNA"/>
</dbReference>
<protein>
    <submittedName>
        <fullName evidence="1">Uncharacterized protein</fullName>
    </submittedName>
</protein>
<proteinExistence type="predicted"/>